<keyword evidence="7" id="KW-1185">Reference proteome</keyword>
<evidence type="ECO:0000313" key="6">
    <source>
        <dbReference type="EMBL" id="KAI1712259.1"/>
    </source>
</evidence>
<dbReference type="InterPro" id="IPR045087">
    <property type="entry name" value="Cu-oxidase_fam"/>
</dbReference>
<protein>
    <submittedName>
        <fullName evidence="6">Multicopper oxidase domain-containing protein</fullName>
    </submittedName>
</protein>
<keyword evidence="2" id="KW-0560">Oxidoreductase</keyword>
<dbReference type="GO" id="GO:0016491">
    <property type="term" value="F:oxidoreductase activity"/>
    <property type="evidence" value="ECO:0007669"/>
    <property type="project" value="UniProtKB-KW"/>
</dbReference>
<dbReference type="InterPro" id="IPR008972">
    <property type="entry name" value="Cupredoxin"/>
</dbReference>
<dbReference type="GO" id="GO:0006826">
    <property type="term" value="P:iron ion transport"/>
    <property type="evidence" value="ECO:0007669"/>
    <property type="project" value="TreeGrafter"/>
</dbReference>
<sequence>MGLIGGFVVIRENEPTDYTLGRSQKPVKVGRQYYAVLQDWSPEPIDDVWDDMSHDRMKWIGHQIDSDDAQDCIQSNIAPLFGVIKQNTHLVNQKGWYNQKDIRERPSRLPLTNFAIKEEENLLLRLVNGAYGQAYYVWVEEHDIWIVAMDGVSIEPIQVDSVLINTGERYDLLIVGLSRPKRSVYRFIIETFDDFITNVTAREFTKNYGLANLRYDEAKINGKGWNFTQTNDGNEVDWAHQKCTKEMPCQVLNCPHSEPFIGLALNYRCITIDQLKNNDGPLSQDPEILQATHFPKGKFHEIFLNAHAGFNGWYYKMPMGIPYFNQQQMDRIAPPCDPLKCDRYKHVFDCQCFHHYEFQLGDIVQIVVSTGANMPHTFHVHGTKFYVMKTGLMALNRSFTSDLECSARPCLEHKWSKDNWRNGNVPGMSKNPPLRDTVIVPNLGYMVLRFRATNPGWFFAHCHLLLHNLGGMSFAFRVGTNEQMPIPPPNYPRHCGIYDGESDWNSVEKTQDHNSGKRFTQSWNLSLACLFFTILVYKCMFLK</sequence>
<dbReference type="PANTHER" id="PTHR11709:SF394">
    <property type="entry name" value="FI03373P-RELATED"/>
    <property type="match status" value="1"/>
</dbReference>
<evidence type="ECO:0000256" key="2">
    <source>
        <dbReference type="ARBA" id="ARBA00023002"/>
    </source>
</evidence>
<dbReference type="Proteomes" id="UP001201812">
    <property type="component" value="Unassembled WGS sequence"/>
</dbReference>
<proteinExistence type="predicted"/>
<feature type="domain" description="Plastocyanin-like" evidence="5">
    <location>
        <begin position="351"/>
        <end position="480"/>
    </location>
</feature>
<evidence type="ECO:0000313" key="7">
    <source>
        <dbReference type="Proteomes" id="UP001201812"/>
    </source>
</evidence>
<dbReference type="PANTHER" id="PTHR11709">
    <property type="entry name" value="MULTI-COPPER OXIDASE"/>
    <property type="match status" value="1"/>
</dbReference>
<organism evidence="6 7">
    <name type="scientific">Ditylenchus destructor</name>
    <dbReference type="NCBI Taxonomy" id="166010"/>
    <lineage>
        <taxon>Eukaryota</taxon>
        <taxon>Metazoa</taxon>
        <taxon>Ecdysozoa</taxon>
        <taxon>Nematoda</taxon>
        <taxon>Chromadorea</taxon>
        <taxon>Rhabditida</taxon>
        <taxon>Tylenchina</taxon>
        <taxon>Tylenchomorpha</taxon>
        <taxon>Sphaerularioidea</taxon>
        <taxon>Anguinidae</taxon>
        <taxon>Anguininae</taxon>
        <taxon>Ditylenchus</taxon>
    </lineage>
</organism>
<dbReference type="SUPFAM" id="SSF49503">
    <property type="entry name" value="Cupredoxins"/>
    <property type="match status" value="2"/>
</dbReference>
<dbReference type="InterPro" id="IPR011706">
    <property type="entry name" value="Cu-oxidase_C"/>
</dbReference>
<gene>
    <name evidence="6" type="ORF">DdX_09811</name>
</gene>
<accession>A0AAD4QZW3</accession>
<evidence type="ECO:0000256" key="3">
    <source>
        <dbReference type="ARBA" id="ARBA00023008"/>
    </source>
</evidence>
<feature type="domain" description="Plastocyanin-like" evidence="4">
    <location>
        <begin position="33"/>
        <end position="218"/>
    </location>
</feature>
<dbReference type="InterPro" id="IPR001117">
    <property type="entry name" value="Cu-oxidase_2nd"/>
</dbReference>
<dbReference type="Pfam" id="PF00394">
    <property type="entry name" value="Cu-oxidase"/>
    <property type="match status" value="1"/>
</dbReference>
<reference evidence="6" key="1">
    <citation type="submission" date="2022-01" db="EMBL/GenBank/DDBJ databases">
        <title>Genome Sequence Resource for Two Populations of Ditylenchus destructor, the Migratory Endoparasitic Phytonematode.</title>
        <authorList>
            <person name="Zhang H."/>
            <person name="Lin R."/>
            <person name="Xie B."/>
        </authorList>
    </citation>
    <scope>NUCLEOTIDE SEQUENCE</scope>
    <source>
        <strain evidence="6">BazhouSP</strain>
    </source>
</reference>
<dbReference type="EMBL" id="JAKKPZ010000019">
    <property type="protein sequence ID" value="KAI1712259.1"/>
    <property type="molecule type" value="Genomic_DNA"/>
</dbReference>
<dbReference type="PROSITE" id="PS00080">
    <property type="entry name" value="MULTICOPPER_OXIDASE2"/>
    <property type="match status" value="1"/>
</dbReference>
<comment type="caution">
    <text evidence="6">The sequence shown here is derived from an EMBL/GenBank/DDBJ whole genome shotgun (WGS) entry which is preliminary data.</text>
</comment>
<name>A0AAD4QZW3_9BILA</name>
<dbReference type="Gene3D" id="2.60.40.420">
    <property type="entry name" value="Cupredoxins - blue copper proteins"/>
    <property type="match status" value="2"/>
</dbReference>
<dbReference type="GO" id="GO:0005886">
    <property type="term" value="C:plasma membrane"/>
    <property type="evidence" value="ECO:0007669"/>
    <property type="project" value="TreeGrafter"/>
</dbReference>
<evidence type="ECO:0000259" key="4">
    <source>
        <dbReference type="Pfam" id="PF00394"/>
    </source>
</evidence>
<dbReference type="InterPro" id="IPR002355">
    <property type="entry name" value="Cu_oxidase_Cu_BS"/>
</dbReference>
<dbReference type="Pfam" id="PF07731">
    <property type="entry name" value="Cu-oxidase_2"/>
    <property type="match status" value="1"/>
</dbReference>
<evidence type="ECO:0000259" key="5">
    <source>
        <dbReference type="Pfam" id="PF07731"/>
    </source>
</evidence>
<keyword evidence="3" id="KW-0186">Copper</keyword>
<keyword evidence="1" id="KW-0479">Metal-binding</keyword>
<dbReference type="AlphaFoldDB" id="A0AAD4QZW3"/>
<dbReference type="GO" id="GO:0005507">
    <property type="term" value="F:copper ion binding"/>
    <property type="evidence" value="ECO:0007669"/>
    <property type="project" value="InterPro"/>
</dbReference>
<evidence type="ECO:0000256" key="1">
    <source>
        <dbReference type="ARBA" id="ARBA00022723"/>
    </source>
</evidence>